<dbReference type="Proteomes" id="UP001295444">
    <property type="component" value="Chromosome 13"/>
</dbReference>
<dbReference type="InterPro" id="IPR013783">
    <property type="entry name" value="Ig-like_fold"/>
</dbReference>
<keyword evidence="8" id="KW-1185">Reference proteome</keyword>
<gene>
    <name evidence="7" type="ORF">PECUL_23A024011</name>
</gene>
<proteinExistence type="predicted"/>
<keyword evidence="4" id="KW-0325">Glycoprotein</keyword>
<accession>A0AAD1TK77</accession>
<evidence type="ECO:0000256" key="3">
    <source>
        <dbReference type="ARBA" id="ARBA00023136"/>
    </source>
</evidence>
<dbReference type="GO" id="GO:0016020">
    <property type="term" value="C:membrane"/>
    <property type="evidence" value="ECO:0007669"/>
    <property type="project" value="UniProtKB-SubCell"/>
</dbReference>
<dbReference type="InterPro" id="IPR003599">
    <property type="entry name" value="Ig_sub"/>
</dbReference>
<dbReference type="PANTHER" id="PTHR12080:SF121">
    <property type="entry name" value="IG-LIKE DOMAIN-CONTAINING PROTEIN-RELATED"/>
    <property type="match status" value="1"/>
</dbReference>
<dbReference type="Pfam" id="PF07686">
    <property type="entry name" value="V-set"/>
    <property type="match status" value="3"/>
</dbReference>
<feature type="domain" description="Ig-like" evidence="6">
    <location>
        <begin position="705"/>
        <end position="790"/>
    </location>
</feature>
<evidence type="ECO:0000256" key="5">
    <source>
        <dbReference type="SAM" id="MobiDB-lite"/>
    </source>
</evidence>
<dbReference type="PANTHER" id="PTHR12080">
    <property type="entry name" value="SIGNALING LYMPHOCYTIC ACTIVATION MOLECULE"/>
    <property type="match status" value="1"/>
</dbReference>
<dbReference type="InterPro" id="IPR007110">
    <property type="entry name" value="Ig-like_dom"/>
</dbReference>
<dbReference type="PROSITE" id="PS50835">
    <property type="entry name" value="IG_LIKE"/>
    <property type="match status" value="5"/>
</dbReference>
<dbReference type="SMART" id="SM00406">
    <property type="entry name" value="IGv"/>
    <property type="match status" value="3"/>
</dbReference>
<dbReference type="InterPro" id="IPR015631">
    <property type="entry name" value="CD2/SLAM_rcpt"/>
</dbReference>
<dbReference type="InterPro" id="IPR013106">
    <property type="entry name" value="Ig_V-set"/>
</dbReference>
<dbReference type="CDD" id="cd00099">
    <property type="entry name" value="IgV"/>
    <property type="match status" value="1"/>
</dbReference>
<evidence type="ECO:0000313" key="8">
    <source>
        <dbReference type="Proteomes" id="UP001295444"/>
    </source>
</evidence>
<sequence>MFQPQDVLFIPVNGTAHISCMSQEPIDSRHPFTWYHRTWRSQKITRQIKSCSETNAYKYTCTANTNHRITLTIRNVQEIDYGTYYCTFSYASSLIFANGTALIVGASERVLFVCVAHRPDSSDRTLTLEKKREEILASLKIHNVQRNDSGVYYCAQNIWRVFGNGTTLIALDNSQSNSSVHLLAPSQTLLPDTSIQLACVVCDARHTVRVIWNISGIHYTGRMVTMEDPDGTWTFLNLISIPRDTWDRGEKLSCDVWFNSSAVSVYRNIPESVSASRESCTVLKIHNVQRNDSGVYYCAFYIDASIGNGTTLIASDNSQSNSSVHLLAPSQTLLRDTSIQLACVVRDAWLLVRVHWNISGIHHTGRMVTMEDPKGTWTFLNLISIPRDTWDRGESLSCDIWFNSSVVRVHRNISKSGSEASVHVTGSQNRTESTPLGEEMVKFSESTSLDGGDNSFYHNIYQKLISSATAMDVLRLLLFIETLVAQGFLSQPQETLFVNINGTAKISCSSSEDLEGGNKNSWYKKTLRDGDPPYLIINCANRENIQKYECKSETHRVTLEIYNIYNVEKNDSGVYYCGLPTMSISFSSGTTLIAIAQDVPVQVSGLVDQSVHLSRDLNLTHPVEDVVWTFQTNGKPLRILFFSNYNYKIYESQFTNRLEPSNNTTELLIQNLRREDSGIFAATIMLTNRVIHQLSFNLTVYDPVPALEIKTEPEINSTDWCNFTLHCSIPTITSTLSVSWQCRHTDTEYCPFNHTVYNKGRTVRISLQSQSRISQFLCLVQNPADKKNVSVYTQDICQYTEPPPLSSGHPLPPKKVNEKTDRAPTRRSGYLGRKFATQVVSRFMQRVKYLFWENKSLVIEVSGEGYKTQSPISFEELLIPPGISSALTHPLNNRLKLSNNMTGLTIQDLRAEDSRIYTATIILTNRVIHYASFNLTVYEPVPAPEIKTEQLINSTDWCNFTLHCSVPAITSTLSVSWQCRHTDTEYCPFNHTVYNNGRTVRISLQTQSRNSQFLCLVQNPADKKNVSVYTQDICPDLQNKQEPVGKAALGLYLLPVNSISFYHMEKWKER</sequence>
<feature type="domain" description="Ig-like" evidence="6">
    <location>
        <begin position="944"/>
        <end position="1027"/>
    </location>
</feature>
<dbReference type="AlphaFoldDB" id="A0AAD1TK77"/>
<feature type="domain" description="Ig-like" evidence="6">
    <location>
        <begin position="492"/>
        <end position="587"/>
    </location>
</feature>
<dbReference type="SUPFAM" id="SSF48726">
    <property type="entry name" value="Immunoglobulin"/>
    <property type="match status" value="8"/>
</dbReference>
<evidence type="ECO:0000259" key="6">
    <source>
        <dbReference type="PROSITE" id="PS50835"/>
    </source>
</evidence>
<evidence type="ECO:0000313" key="7">
    <source>
        <dbReference type="EMBL" id="CAH2326859.1"/>
    </source>
</evidence>
<evidence type="ECO:0000256" key="4">
    <source>
        <dbReference type="ARBA" id="ARBA00023180"/>
    </source>
</evidence>
<organism evidence="7 8">
    <name type="scientific">Pelobates cultripes</name>
    <name type="common">Western spadefoot toad</name>
    <dbReference type="NCBI Taxonomy" id="61616"/>
    <lineage>
        <taxon>Eukaryota</taxon>
        <taxon>Metazoa</taxon>
        <taxon>Chordata</taxon>
        <taxon>Craniata</taxon>
        <taxon>Vertebrata</taxon>
        <taxon>Euteleostomi</taxon>
        <taxon>Amphibia</taxon>
        <taxon>Batrachia</taxon>
        <taxon>Anura</taxon>
        <taxon>Pelobatoidea</taxon>
        <taxon>Pelobatidae</taxon>
        <taxon>Pelobates</taxon>
    </lineage>
</organism>
<dbReference type="InterPro" id="IPR036179">
    <property type="entry name" value="Ig-like_dom_sf"/>
</dbReference>
<feature type="compositionally biased region" description="Pro residues" evidence="5">
    <location>
        <begin position="802"/>
        <end position="813"/>
    </location>
</feature>
<keyword evidence="2" id="KW-0732">Signal</keyword>
<dbReference type="SMART" id="SM00409">
    <property type="entry name" value="IG"/>
    <property type="match status" value="6"/>
</dbReference>
<evidence type="ECO:0000256" key="1">
    <source>
        <dbReference type="ARBA" id="ARBA00004370"/>
    </source>
</evidence>
<keyword evidence="3" id="KW-0472">Membrane</keyword>
<feature type="domain" description="Ig-like" evidence="6">
    <location>
        <begin position="178"/>
        <end position="298"/>
    </location>
</feature>
<protein>
    <submittedName>
        <fullName evidence="7">SLAM family member 5-like</fullName>
    </submittedName>
</protein>
<dbReference type="Gene3D" id="2.60.40.10">
    <property type="entry name" value="Immunoglobulins"/>
    <property type="match status" value="9"/>
</dbReference>
<comment type="subcellular location">
    <subcellularLocation>
        <location evidence="1">Membrane</location>
    </subcellularLocation>
</comment>
<feature type="domain" description="Ig-like" evidence="6">
    <location>
        <begin position="4"/>
        <end position="97"/>
    </location>
</feature>
<reference evidence="7" key="1">
    <citation type="submission" date="2022-03" db="EMBL/GenBank/DDBJ databases">
        <authorList>
            <person name="Alioto T."/>
            <person name="Alioto T."/>
            <person name="Gomez Garrido J."/>
        </authorList>
    </citation>
    <scope>NUCLEOTIDE SEQUENCE</scope>
</reference>
<dbReference type="EMBL" id="OW240924">
    <property type="protein sequence ID" value="CAH2326859.1"/>
    <property type="molecule type" value="Genomic_DNA"/>
</dbReference>
<evidence type="ECO:0000256" key="2">
    <source>
        <dbReference type="ARBA" id="ARBA00022729"/>
    </source>
</evidence>
<feature type="region of interest" description="Disordered" evidence="5">
    <location>
        <begin position="802"/>
        <end position="826"/>
    </location>
</feature>
<feature type="compositionally biased region" description="Basic and acidic residues" evidence="5">
    <location>
        <begin position="815"/>
        <end position="824"/>
    </location>
</feature>
<name>A0AAD1TK77_PELCU</name>